<name>A0A090MUS2_AFIFE</name>
<gene>
    <name evidence="1" type="ORF">BN961_03562</name>
</gene>
<reference evidence="1 2" key="1">
    <citation type="journal article" date="2014" name="Genome Announc.">
        <title>Genome Sequence of Afipia felis Strain 76713, Isolated in Hospital Water Using an Amoeba Co-Culture Procedure.</title>
        <authorList>
            <person name="Benamar S."/>
            <person name="La Scola B."/>
            <person name="Croce O."/>
        </authorList>
    </citation>
    <scope>NUCLEOTIDE SEQUENCE [LARGE SCALE GENOMIC DNA]</scope>
    <source>
        <strain evidence="1 2">76713</strain>
    </source>
</reference>
<dbReference type="EMBL" id="CCAZ020000002">
    <property type="protein sequence ID" value="CEG10127.1"/>
    <property type="molecule type" value="Genomic_DNA"/>
</dbReference>
<keyword evidence="2" id="KW-1185">Reference proteome</keyword>
<evidence type="ECO:0000313" key="1">
    <source>
        <dbReference type="EMBL" id="CEG10127.1"/>
    </source>
</evidence>
<accession>A0A090MUS2</accession>
<dbReference type="Proteomes" id="UP000035762">
    <property type="component" value="Unassembled WGS sequence"/>
</dbReference>
<comment type="caution">
    <text evidence="1">The sequence shown here is derived from an EMBL/GenBank/DDBJ whole genome shotgun (WGS) entry which is preliminary data.</text>
</comment>
<organism evidence="1 2">
    <name type="scientific">Afipia felis</name>
    <name type="common">Cat scratch disease bacillus</name>
    <dbReference type="NCBI Taxonomy" id="1035"/>
    <lineage>
        <taxon>Bacteria</taxon>
        <taxon>Pseudomonadati</taxon>
        <taxon>Pseudomonadota</taxon>
        <taxon>Alphaproteobacteria</taxon>
        <taxon>Hyphomicrobiales</taxon>
        <taxon>Nitrobacteraceae</taxon>
        <taxon>Afipia</taxon>
    </lineage>
</organism>
<proteinExistence type="predicted"/>
<protein>
    <submittedName>
        <fullName evidence="1">Uncharacterized protein</fullName>
    </submittedName>
</protein>
<dbReference type="STRING" id="1035.BN961_03562"/>
<sequence length="157" mass="17219">MRFEMIDRDQWRVVHKRDSLGGGEADDDATDQPRTGRRGHAVELRKFNACLGHGFFNQHVEHLDMGARGDFRHHAAERRVLGDLRAHDIGKNPARTVRMAFDHGGCGFVAGRLYSQNQHCGVLRQNQPSSQVEAMSPGGSAGALAFAAKAAFCLVLG</sequence>
<dbReference type="AlphaFoldDB" id="A0A090MUS2"/>
<evidence type="ECO:0000313" key="2">
    <source>
        <dbReference type="Proteomes" id="UP000035762"/>
    </source>
</evidence>